<keyword evidence="5" id="KW-0809">Transit peptide</keyword>
<evidence type="ECO:0000256" key="5">
    <source>
        <dbReference type="ARBA" id="ARBA00022946"/>
    </source>
</evidence>
<dbReference type="InterPro" id="IPR011249">
    <property type="entry name" value="Metalloenz_LuxS/M16"/>
</dbReference>
<keyword evidence="6" id="KW-0249">Electron transport</keyword>
<dbReference type="GO" id="GO:0046872">
    <property type="term" value="F:metal ion binding"/>
    <property type="evidence" value="ECO:0007669"/>
    <property type="project" value="InterPro"/>
</dbReference>
<dbReference type="EMBL" id="SWFT01000114">
    <property type="protein sequence ID" value="KAA8900235.1"/>
    <property type="molecule type" value="Genomic_DNA"/>
</dbReference>
<dbReference type="RefSeq" id="XP_034011309.1">
    <property type="nucleotide sequence ID" value="XM_034156697.1"/>
</dbReference>
<evidence type="ECO:0000256" key="1">
    <source>
        <dbReference type="ARBA" id="ARBA00004443"/>
    </source>
</evidence>
<evidence type="ECO:0000259" key="14">
    <source>
        <dbReference type="Pfam" id="PF00675"/>
    </source>
</evidence>
<keyword evidence="8" id="KW-0472">Membrane</keyword>
<dbReference type="AlphaFoldDB" id="A0A642UJK9"/>
<dbReference type="GO" id="GO:0005743">
    <property type="term" value="C:mitochondrial inner membrane"/>
    <property type="evidence" value="ECO:0007669"/>
    <property type="project" value="UniProtKB-SubCell"/>
</dbReference>
<accession>A0A642UJK9</accession>
<keyword evidence="7" id="KW-0496">Mitochondrion</keyword>
<comment type="similarity">
    <text evidence="9">Belongs to the peptidase M16 family. UQCRC2/QCR2 subfamily.</text>
</comment>
<sequence length="367" mass="39275">MYRRVSSRAYSTIKLNTRESSGNLTTLTVKVNNAGSKAGAKPGLAHLYSKFNFLNTETKSALRFTRESELLGGQFSSTITRDAVLLKTTFLKQDLPYYVEALGATLASPAFRPHELQEVVLPVAKAEFAAANASNSHKAIEAAHAITYQRGYGRPLLYDGTQSVTVEDIRQFATDVVNSTNVEVFASGANESDLSKFIQESSFSKIPGGASENIPVISKSGAEVRIPASGESVAALAYAVKPEQFGAYEALSAALGNHFLGVDANSALASIKGAVSQLYKYEDAGLFVVTVKGEATQVAESIRRAKEAVETTSISAEAVKNGELSLALQSIFEFPHSVKISSDKPELPQFNYVAVGDVDVLPYANEL</sequence>
<comment type="caution">
    <text evidence="16">The sequence shown here is derived from an EMBL/GenBank/DDBJ whole genome shotgun (WGS) entry which is preliminary data.</text>
</comment>
<evidence type="ECO:0000256" key="10">
    <source>
        <dbReference type="ARBA" id="ARBA00040751"/>
    </source>
</evidence>
<evidence type="ECO:0000256" key="13">
    <source>
        <dbReference type="ARBA" id="ARBA00042707"/>
    </source>
</evidence>
<evidence type="ECO:0000313" key="16">
    <source>
        <dbReference type="EMBL" id="KAA8900235.1"/>
    </source>
</evidence>
<evidence type="ECO:0000256" key="12">
    <source>
        <dbReference type="ARBA" id="ARBA00041778"/>
    </source>
</evidence>
<keyword evidence="17" id="KW-1185">Reference proteome</keyword>
<evidence type="ECO:0000256" key="8">
    <source>
        <dbReference type="ARBA" id="ARBA00023136"/>
    </source>
</evidence>
<name>A0A642UJK9_DIURU</name>
<evidence type="ECO:0000256" key="6">
    <source>
        <dbReference type="ARBA" id="ARBA00022982"/>
    </source>
</evidence>
<feature type="domain" description="Peptidase M16 C-terminal" evidence="15">
    <location>
        <begin position="163"/>
        <end position="310"/>
    </location>
</feature>
<dbReference type="Proteomes" id="UP000449547">
    <property type="component" value="Unassembled WGS sequence"/>
</dbReference>
<dbReference type="VEuPathDB" id="FungiDB:DIURU_003886"/>
<dbReference type="SUPFAM" id="SSF63411">
    <property type="entry name" value="LuxS/MPP-like metallohydrolase"/>
    <property type="match status" value="2"/>
</dbReference>
<dbReference type="Pfam" id="PF00675">
    <property type="entry name" value="Peptidase_M16"/>
    <property type="match status" value="1"/>
</dbReference>
<dbReference type="OrthoDB" id="6369905at2759"/>
<keyword evidence="4" id="KW-0999">Mitochondrion inner membrane</keyword>
<dbReference type="InterPro" id="IPR007863">
    <property type="entry name" value="Peptidase_M16_C"/>
</dbReference>
<evidence type="ECO:0000256" key="9">
    <source>
        <dbReference type="ARBA" id="ARBA00038146"/>
    </source>
</evidence>
<comment type="subcellular location">
    <subcellularLocation>
        <location evidence="1">Mitochondrion inner membrane</location>
        <topology evidence="1">Peripheral membrane protein</topology>
        <orientation evidence="1">Matrix side</orientation>
    </subcellularLocation>
</comment>
<organism evidence="16 17">
    <name type="scientific">Diutina rugosa</name>
    <name type="common">Yeast</name>
    <name type="synonym">Candida rugosa</name>
    <dbReference type="NCBI Taxonomy" id="5481"/>
    <lineage>
        <taxon>Eukaryota</taxon>
        <taxon>Fungi</taxon>
        <taxon>Dikarya</taxon>
        <taxon>Ascomycota</taxon>
        <taxon>Saccharomycotina</taxon>
        <taxon>Pichiomycetes</taxon>
        <taxon>Debaryomycetaceae</taxon>
        <taxon>Diutina</taxon>
    </lineage>
</organism>
<evidence type="ECO:0000256" key="2">
    <source>
        <dbReference type="ARBA" id="ARBA00022448"/>
    </source>
</evidence>
<dbReference type="InterPro" id="IPR011765">
    <property type="entry name" value="Pept_M16_N"/>
</dbReference>
<dbReference type="Pfam" id="PF05193">
    <property type="entry name" value="Peptidase_M16_C"/>
    <property type="match status" value="1"/>
</dbReference>
<dbReference type="GeneID" id="54782537"/>
<evidence type="ECO:0000256" key="7">
    <source>
        <dbReference type="ARBA" id="ARBA00023128"/>
    </source>
</evidence>
<gene>
    <name evidence="16" type="ORF">DIURU_003886</name>
</gene>
<dbReference type="InterPro" id="IPR050361">
    <property type="entry name" value="MPP/UQCRC_Complex"/>
</dbReference>
<proteinExistence type="inferred from homology"/>
<evidence type="ECO:0000259" key="15">
    <source>
        <dbReference type="Pfam" id="PF05193"/>
    </source>
</evidence>
<dbReference type="OMA" id="YKYQDAG"/>
<evidence type="ECO:0000313" key="17">
    <source>
        <dbReference type="Proteomes" id="UP000449547"/>
    </source>
</evidence>
<evidence type="ECO:0000256" key="11">
    <source>
        <dbReference type="ARBA" id="ARBA00041372"/>
    </source>
</evidence>
<dbReference type="Gene3D" id="3.30.830.10">
    <property type="entry name" value="Metalloenzyme, LuxS/M16 peptidase-like"/>
    <property type="match status" value="2"/>
</dbReference>
<feature type="domain" description="Peptidase M16 N-terminal" evidence="14">
    <location>
        <begin position="34"/>
        <end position="159"/>
    </location>
</feature>
<reference evidence="16 17" key="1">
    <citation type="submission" date="2019-07" db="EMBL/GenBank/DDBJ databases">
        <title>Genome assembly of two rare yeast pathogens: Diutina rugosa and Trichomonascus ciferrii.</title>
        <authorList>
            <person name="Mixao V."/>
            <person name="Saus E."/>
            <person name="Hansen A."/>
            <person name="Lass-Flor C."/>
            <person name="Gabaldon T."/>
        </authorList>
    </citation>
    <scope>NUCLEOTIDE SEQUENCE [LARGE SCALE GENOMIC DNA]</scope>
    <source>
        <strain evidence="16 17">CBS 613</strain>
    </source>
</reference>
<protein>
    <recommendedName>
        <fullName evidence="10">Cytochrome b-c1 complex subunit 2, mitochondrial</fullName>
    </recommendedName>
    <alternativeName>
        <fullName evidence="12">Complex III subunit 2</fullName>
    </alternativeName>
    <alternativeName>
        <fullName evidence="11">Core protein II</fullName>
    </alternativeName>
    <alternativeName>
        <fullName evidence="13">Ubiquinol-cytochrome-c reductase complex core protein 2</fullName>
    </alternativeName>
</protein>
<keyword evidence="3" id="KW-0679">Respiratory chain</keyword>
<keyword evidence="2" id="KW-0813">Transport</keyword>
<dbReference type="PANTHER" id="PTHR11851:SF209">
    <property type="entry name" value="CYTOCHROME B-C1 COMPLEX SUBUNIT 2, MITOCHONDRIAL"/>
    <property type="match status" value="1"/>
</dbReference>
<evidence type="ECO:0000256" key="4">
    <source>
        <dbReference type="ARBA" id="ARBA00022792"/>
    </source>
</evidence>
<dbReference type="PANTHER" id="PTHR11851">
    <property type="entry name" value="METALLOPROTEASE"/>
    <property type="match status" value="1"/>
</dbReference>
<evidence type="ECO:0000256" key="3">
    <source>
        <dbReference type="ARBA" id="ARBA00022660"/>
    </source>
</evidence>